<dbReference type="AlphaFoldDB" id="A0A1Z3U585"/>
<protein>
    <submittedName>
        <fullName evidence="2">Uncharacterized protein</fullName>
    </submittedName>
</protein>
<dbReference type="Proteomes" id="UP000197050">
    <property type="component" value="Chromosome"/>
</dbReference>
<feature type="compositionally biased region" description="Basic and acidic residues" evidence="1">
    <location>
        <begin position="690"/>
        <end position="700"/>
    </location>
</feature>
<dbReference type="KEGG" id="bvc:CEP68_02225"/>
<feature type="region of interest" description="Disordered" evidence="1">
    <location>
        <begin position="688"/>
        <end position="707"/>
    </location>
</feature>
<evidence type="ECO:0000313" key="3">
    <source>
        <dbReference type="Proteomes" id="UP000197050"/>
    </source>
</evidence>
<dbReference type="RefSeq" id="WP_088582227.1">
    <property type="nucleotide sequence ID" value="NZ_CP022048.2"/>
</dbReference>
<reference evidence="3" key="1">
    <citation type="submission" date="2017-06" db="EMBL/GenBank/DDBJ databases">
        <title>FDA dAtabase for Regulatory Grade micrObial Sequences (FDA-ARGOS): Supporting development and validation of Infectious Disease Dx tests.</title>
        <authorList>
            <person name="Minogue T."/>
            <person name="Wolcott M."/>
            <person name="Wasieloski L."/>
            <person name="Aguilar W."/>
            <person name="Moore D."/>
            <person name="Tallon L."/>
            <person name="Sadzewicz L."/>
            <person name="Sengamalay N."/>
            <person name="Ott S."/>
            <person name="Godinez A."/>
            <person name="Nagaraj S."/>
            <person name="Nadendla S."/>
            <person name="Geyer C."/>
            <person name="Sichtig H."/>
        </authorList>
    </citation>
    <scope>NUCLEOTIDE SEQUENCE [LARGE SCALE GENOMIC DNA]</scope>
    <source>
        <strain evidence="3">FDAARGOS_289</strain>
    </source>
</reference>
<proteinExistence type="predicted"/>
<dbReference type="GeneID" id="34015690"/>
<evidence type="ECO:0000313" key="2">
    <source>
        <dbReference type="EMBL" id="ASE38415.1"/>
    </source>
</evidence>
<gene>
    <name evidence="2" type="ORF">CEP68_02225</name>
</gene>
<evidence type="ECO:0000256" key="1">
    <source>
        <dbReference type="SAM" id="MobiDB-lite"/>
    </source>
</evidence>
<accession>A0A1Z3U585</accession>
<sequence length="748" mass="79521">MRQTGFQQAFNVGELGPDAWSRSDLAQASKGCILGFNMLGRVVGPTGRRQGTWFCGTPRHADLPGRLIPFRRSQGDALLLEFGEGYGRVRTVNGDLVLNGGVAVDFGTPWSAAQVGGLRVRQIGDAVFFTHRDGTRPYTLVRNSNVSWTLTPTEFLDGPWRGENSDDGKVLTFDGSTLTSNFDLFQPGHVGGLFRLRANDGNPGVLSWEPGEENVPAGARRASNGQVYFRAGTTDDCGNTPPVHVDGTVSDGKVEWTHLTDGAAVIRIGGYVGPREVAAFALHGVPDGLETGTRYWSEAAYSDVRGWPSAPAVTREERLAMAAPPSEPDAIDFTRTAGFRPTGLDFKPGLGTGRVVDDDGVRRFVGDERNRIVWLAGSTFLLAGTTDGEFLISGATVDDPISPAGCVARPIGEFGSADVMPVLAHGGVLFVAAGGETLRHVGVAPDQSLSQSDKSVVAGHIGQRGLAELTWLKQPWNFVWVRLTDGGQASFTFHAEQNVEGWNRHGIGARGLPTPDEPLAGGMTLESSCVVPGVNGRPRLFMLVRREKAGVTQRLILRMADPEDKLFLDAAEAYVGGAVNAVGGLDHLAGEAVTMMAATEASASAAPGRGWGEYRDRAVSGGGSAALPEDTTATRIYAGLPFRSRWEGLPPEMAGPGSGAGRKVRYTHAAIVLEAAVAYAGTVGAEGDSQTDRLLSREPGDVAGPVSRRQTWRPALLGGAGYERRFFLETDHGWDMVIHSIRAVGDVD</sequence>
<name>A0A1Z3U585_BREVE</name>
<organism evidence="2 3">
    <name type="scientific">Brevundimonas vesicularis</name>
    <name type="common">Pseudomonas vesicularis</name>
    <dbReference type="NCBI Taxonomy" id="41276"/>
    <lineage>
        <taxon>Bacteria</taxon>
        <taxon>Pseudomonadati</taxon>
        <taxon>Pseudomonadota</taxon>
        <taxon>Alphaproteobacteria</taxon>
        <taxon>Caulobacterales</taxon>
        <taxon>Caulobacteraceae</taxon>
        <taxon>Brevundimonas</taxon>
    </lineage>
</organism>
<dbReference type="EMBL" id="CP022048">
    <property type="protein sequence ID" value="ASE38415.1"/>
    <property type="molecule type" value="Genomic_DNA"/>
</dbReference>